<dbReference type="Pfam" id="PF04339">
    <property type="entry name" value="FemAB_like"/>
    <property type="match status" value="1"/>
</dbReference>
<dbReference type="Gene3D" id="3.40.630.30">
    <property type="match status" value="1"/>
</dbReference>
<dbReference type="Proteomes" id="UP000319502">
    <property type="component" value="Unassembled WGS sequence"/>
</dbReference>
<reference evidence="1 2" key="1">
    <citation type="submission" date="2019-07" db="EMBL/GenBank/DDBJ databases">
        <title>The pathways for chlorine oxyanion respiration interact through the shared metabolite chlorate.</title>
        <authorList>
            <person name="Barnum T.P."/>
            <person name="Cheng Y."/>
            <person name="Hill K.A."/>
            <person name="Lucas L.N."/>
            <person name="Carlson H.K."/>
            <person name="Coates J.D."/>
        </authorList>
    </citation>
    <scope>NUCLEOTIDE SEQUENCE [LARGE SCALE GENOMIC DNA]</scope>
    <source>
        <strain evidence="1 2">SFB-3</strain>
    </source>
</reference>
<gene>
    <name evidence="1" type="ORF">FHP91_17765</name>
</gene>
<dbReference type="InterPro" id="IPR007434">
    <property type="entry name" value="FemAB-like"/>
</dbReference>
<dbReference type="GO" id="GO:0016740">
    <property type="term" value="F:transferase activity"/>
    <property type="evidence" value="ECO:0007669"/>
    <property type="project" value="UniProtKB-KW"/>
</dbReference>
<proteinExistence type="predicted"/>
<keyword evidence="1" id="KW-0808">Transferase</keyword>
<accession>A0A557QH86</accession>
<sequence>MSDTLRFFRRIEDIPASAWNALAGDHAGLQHAFLHALEASQCASADTGWTPHHATLWRDHTLVAAMPLYRKTHSWGEYVFDWAWAQAYEQHGLDYYPKWLCAIPFSPLPGRRLLGIDIATRSRLLHDTLAWIAAGDGSSLHVLFPSEEDTALLAAAGMQIRHGVQFHWRNRDYTDFADFLNHLTRDKRKKIRQERQRVARAGVHFVWKTGDEINETDLDFFHHCYCLTYALRRSTPYLTRDFFAQLNATAPASVRLLIAYRDSRAVACAWFLADAQALYGRYWGAVEDISCLHFEACYYQGIDYAITHGLSRFEGGAQGEHKLSRGLASTPITSAHWIRDARFANAIADYLRRERDGIAGYLDELDERSPFRPKPPAP</sequence>
<dbReference type="OrthoDB" id="9776898at2"/>
<protein>
    <submittedName>
        <fullName evidence="1">N-acetyltransferase</fullName>
    </submittedName>
</protein>
<dbReference type="InterPro" id="IPR016181">
    <property type="entry name" value="Acyl_CoA_acyltransferase"/>
</dbReference>
<organism evidence="1 2">
    <name type="scientific">Denitromonas halophila</name>
    <dbReference type="NCBI Taxonomy" id="1629404"/>
    <lineage>
        <taxon>Bacteria</taxon>
        <taxon>Pseudomonadati</taxon>
        <taxon>Pseudomonadota</taxon>
        <taxon>Betaproteobacteria</taxon>
        <taxon>Rhodocyclales</taxon>
        <taxon>Zoogloeaceae</taxon>
        <taxon>Denitromonas</taxon>
    </lineage>
</organism>
<dbReference type="SUPFAM" id="SSF55729">
    <property type="entry name" value="Acyl-CoA N-acyltransferases (Nat)"/>
    <property type="match status" value="1"/>
</dbReference>
<dbReference type="AlphaFoldDB" id="A0A557QH86"/>
<name>A0A557QH86_9RHOO</name>
<evidence type="ECO:0000313" key="2">
    <source>
        <dbReference type="Proteomes" id="UP000319502"/>
    </source>
</evidence>
<dbReference type="RefSeq" id="WP_144310856.1">
    <property type="nucleotide sequence ID" value="NZ_VMNK01000017.1"/>
</dbReference>
<dbReference type="EMBL" id="VMNK01000017">
    <property type="protein sequence ID" value="TVO52276.1"/>
    <property type="molecule type" value="Genomic_DNA"/>
</dbReference>
<evidence type="ECO:0000313" key="1">
    <source>
        <dbReference type="EMBL" id="TVO52276.1"/>
    </source>
</evidence>
<dbReference type="PANTHER" id="PTHR47017:SF1">
    <property type="entry name" value="ACYL-COA"/>
    <property type="match status" value="1"/>
</dbReference>
<dbReference type="PANTHER" id="PTHR47017">
    <property type="entry name" value="ACYL-COA"/>
    <property type="match status" value="1"/>
</dbReference>
<keyword evidence="2" id="KW-1185">Reference proteome</keyword>
<comment type="caution">
    <text evidence="1">The sequence shown here is derived from an EMBL/GenBank/DDBJ whole genome shotgun (WGS) entry which is preliminary data.</text>
</comment>